<proteinExistence type="predicted"/>
<accession>A0ABR2PN31</accession>
<name>A0ABR2PN31_9ROSI</name>
<organism evidence="3 4">
    <name type="scientific">Hibiscus sabdariffa</name>
    <name type="common">roselle</name>
    <dbReference type="NCBI Taxonomy" id="183260"/>
    <lineage>
        <taxon>Eukaryota</taxon>
        <taxon>Viridiplantae</taxon>
        <taxon>Streptophyta</taxon>
        <taxon>Embryophyta</taxon>
        <taxon>Tracheophyta</taxon>
        <taxon>Spermatophyta</taxon>
        <taxon>Magnoliopsida</taxon>
        <taxon>eudicotyledons</taxon>
        <taxon>Gunneridae</taxon>
        <taxon>Pentapetalae</taxon>
        <taxon>rosids</taxon>
        <taxon>malvids</taxon>
        <taxon>Malvales</taxon>
        <taxon>Malvaceae</taxon>
        <taxon>Malvoideae</taxon>
        <taxon>Hibiscus</taxon>
    </lineage>
</organism>
<evidence type="ECO:0000313" key="4">
    <source>
        <dbReference type="Proteomes" id="UP001396334"/>
    </source>
</evidence>
<evidence type="ECO:0000256" key="2">
    <source>
        <dbReference type="SAM" id="SignalP"/>
    </source>
</evidence>
<sequence length="84" mass="9248">MLLLLRILLLFLSVLLLLRTCVSHVVVHDKFGSVETDPVKGDVEFLHLQSSAQRKKGKEKGGKDAQTKGNFAGSKNRFDALNGL</sequence>
<reference evidence="3 4" key="1">
    <citation type="journal article" date="2024" name="G3 (Bethesda)">
        <title>Genome assembly of Hibiscus sabdariffa L. provides insights into metabolisms of medicinal natural products.</title>
        <authorList>
            <person name="Kim T."/>
        </authorList>
    </citation>
    <scope>NUCLEOTIDE SEQUENCE [LARGE SCALE GENOMIC DNA]</scope>
    <source>
        <strain evidence="3">TK-2024</strain>
        <tissue evidence="3">Old leaves</tissue>
    </source>
</reference>
<evidence type="ECO:0000256" key="1">
    <source>
        <dbReference type="SAM" id="MobiDB-lite"/>
    </source>
</evidence>
<gene>
    <name evidence="3" type="ORF">V6N11_064271</name>
</gene>
<keyword evidence="2" id="KW-0732">Signal</keyword>
<dbReference type="Proteomes" id="UP001396334">
    <property type="component" value="Unassembled WGS sequence"/>
</dbReference>
<evidence type="ECO:0008006" key="5">
    <source>
        <dbReference type="Google" id="ProtNLM"/>
    </source>
</evidence>
<feature type="region of interest" description="Disordered" evidence="1">
    <location>
        <begin position="50"/>
        <end position="75"/>
    </location>
</feature>
<comment type="caution">
    <text evidence="3">The sequence shown here is derived from an EMBL/GenBank/DDBJ whole genome shotgun (WGS) entry which is preliminary data.</text>
</comment>
<dbReference type="EMBL" id="JBBPBN010000056">
    <property type="protein sequence ID" value="KAK8989857.1"/>
    <property type="molecule type" value="Genomic_DNA"/>
</dbReference>
<protein>
    <recommendedName>
        <fullName evidence="5">Secreted protein</fullName>
    </recommendedName>
</protein>
<feature type="signal peptide" evidence="2">
    <location>
        <begin position="1"/>
        <end position="23"/>
    </location>
</feature>
<evidence type="ECO:0000313" key="3">
    <source>
        <dbReference type="EMBL" id="KAK8989857.1"/>
    </source>
</evidence>
<feature type="chain" id="PRO_5046658618" description="Secreted protein" evidence="2">
    <location>
        <begin position="24"/>
        <end position="84"/>
    </location>
</feature>
<keyword evidence="4" id="KW-1185">Reference proteome</keyword>